<keyword evidence="2" id="KW-1185">Reference proteome</keyword>
<protein>
    <recommendedName>
        <fullName evidence="3">F-box domain-containing protein</fullName>
    </recommendedName>
</protein>
<dbReference type="HOGENOM" id="CLU_1111200_0_0_1"/>
<name>M2MQA2_BAUPA</name>
<evidence type="ECO:0000313" key="2">
    <source>
        <dbReference type="Proteomes" id="UP000011761"/>
    </source>
</evidence>
<accession>M2MQA2</accession>
<organism evidence="1 2">
    <name type="scientific">Baudoinia panamericana (strain UAMH 10762)</name>
    <name type="common">Angels' share fungus</name>
    <name type="synonym">Baudoinia compniacensis (strain UAMH 10762)</name>
    <dbReference type="NCBI Taxonomy" id="717646"/>
    <lineage>
        <taxon>Eukaryota</taxon>
        <taxon>Fungi</taxon>
        <taxon>Dikarya</taxon>
        <taxon>Ascomycota</taxon>
        <taxon>Pezizomycotina</taxon>
        <taxon>Dothideomycetes</taxon>
        <taxon>Dothideomycetidae</taxon>
        <taxon>Mycosphaerellales</taxon>
        <taxon>Teratosphaeriaceae</taxon>
        <taxon>Baudoinia</taxon>
    </lineage>
</organism>
<gene>
    <name evidence="1" type="ORF">BAUCODRAFT_26888</name>
</gene>
<dbReference type="AlphaFoldDB" id="M2MQA2"/>
<dbReference type="Proteomes" id="UP000011761">
    <property type="component" value="Unassembled WGS sequence"/>
</dbReference>
<evidence type="ECO:0008006" key="3">
    <source>
        <dbReference type="Google" id="ProtNLM"/>
    </source>
</evidence>
<proteinExistence type="predicted"/>
<dbReference type="GeneID" id="19110494"/>
<dbReference type="KEGG" id="bcom:BAUCODRAFT_26888"/>
<reference evidence="1 2" key="1">
    <citation type="journal article" date="2012" name="PLoS Pathog.">
        <title>Diverse lifestyles and strategies of plant pathogenesis encoded in the genomes of eighteen Dothideomycetes fungi.</title>
        <authorList>
            <person name="Ohm R.A."/>
            <person name="Feau N."/>
            <person name="Henrissat B."/>
            <person name="Schoch C.L."/>
            <person name="Horwitz B.A."/>
            <person name="Barry K.W."/>
            <person name="Condon B.J."/>
            <person name="Copeland A.C."/>
            <person name="Dhillon B."/>
            <person name="Glaser F."/>
            <person name="Hesse C.N."/>
            <person name="Kosti I."/>
            <person name="LaButti K."/>
            <person name="Lindquist E.A."/>
            <person name="Lucas S."/>
            <person name="Salamov A.A."/>
            <person name="Bradshaw R.E."/>
            <person name="Ciuffetti L."/>
            <person name="Hamelin R.C."/>
            <person name="Kema G.H.J."/>
            <person name="Lawrence C."/>
            <person name="Scott J.A."/>
            <person name="Spatafora J.W."/>
            <person name="Turgeon B.G."/>
            <person name="de Wit P.J.G.M."/>
            <person name="Zhong S."/>
            <person name="Goodwin S.B."/>
            <person name="Grigoriev I.V."/>
        </authorList>
    </citation>
    <scope>NUCLEOTIDE SEQUENCE [LARGE SCALE GENOMIC DNA]</scope>
    <source>
        <strain evidence="1 2">UAMH 10762</strain>
    </source>
</reference>
<evidence type="ECO:0000313" key="1">
    <source>
        <dbReference type="EMBL" id="EMC93653.1"/>
    </source>
</evidence>
<dbReference type="EMBL" id="KB445560">
    <property type="protein sequence ID" value="EMC93653.1"/>
    <property type="molecule type" value="Genomic_DNA"/>
</dbReference>
<sequence>MTPMQVSMAESTAASQVFDTRELLEMILATRIGEPSNGSKELTRFNTLLLLRRSCRQWHAIIARSPALLRTLFLEPVTQPVMRVDKAWVRRVHWPAFYGPLLSPSVNMQPTTIDWNPLFPEETSWPFGRSQPWTVSRRPGSYRAAKHPESMECPVYFLYLPTNRSKLLQVPEVFRAMQLTRPPVEAASIGAWCTNAAHHGAHPTSYGVTVAKPAGVTLGDVIHYACDMLCPRHSLHSLFVSFAIRMPFSE</sequence>
<dbReference type="RefSeq" id="XP_007679162.1">
    <property type="nucleotide sequence ID" value="XM_007680972.1"/>
</dbReference>